<dbReference type="AlphaFoldDB" id="A0A1F8BBF4"/>
<sequence>MKDLTLNDYLKEQLKDPEFKKEWEKSEAAYQVTRELICARIEGKISQRQLAKKAKTTQAVISRIENMSVSPSIGLLQRIADSLGKKLEIKFT</sequence>
<accession>A0A1F8BBF4</accession>
<dbReference type="GO" id="GO:0003677">
    <property type="term" value="F:DNA binding"/>
    <property type="evidence" value="ECO:0007669"/>
    <property type="project" value="InterPro"/>
</dbReference>
<dbReference type="STRING" id="1802517.A2892_01520"/>
<gene>
    <name evidence="2" type="ORF">A2892_01520</name>
</gene>
<dbReference type="Gene3D" id="1.10.260.40">
    <property type="entry name" value="lambda repressor-like DNA-binding domains"/>
    <property type="match status" value="1"/>
</dbReference>
<name>A0A1F8BBF4_9BACT</name>
<evidence type="ECO:0000313" key="2">
    <source>
        <dbReference type="EMBL" id="OGM60705.1"/>
    </source>
</evidence>
<evidence type="ECO:0000259" key="1">
    <source>
        <dbReference type="PROSITE" id="PS50943"/>
    </source>
</evidence>
<reference evidence="2 3" key="1">
    <citation type="journal article" date="2016" name="Nat. Commun.">
        <title>Thousands of microbial genomes shed light on interconnected biogeochemical processes in an aquifer system.</title>
        <authorList>
            <person name="Anantharaman K."/>
            <person name="Brown C.T."/>
            <person name="Hug L.A."/>
            <person name="Sharon I."/>
            <person name="Castelle C.J."/>
            <person name="Probst A.J."/>
            <person name="Thomas B.C."/>
            <person name="Singh A."/>
            <person name="Wilkins M.J."/>
            <person name="Karaoz U."/>
            <person name="Brodie E.L."/>
            <person name="Williams K.H."/>
            <person name="Hubbard S.S."/>
            <person name="Banfield J.F."/>
        </authorList>
    </citation>
    <scope>NUCLEOTIDE SEQUENCE [LARGE SCALE GENOMIC DNA]</scope>
</reference>
<dbReference type="CDD" id="cd00093">
    <property type="entry name" value="HTH_XRE"/>
    <property type="match status" value="1"/>
</dbReference>
<comment type="caution">
    <text evidence="2">The sequence shown here is derived from an EMBL/GenBank/DDBJ whole genome shotgun (WGS) entry which is preliminary data.</text>
</comment>
<dbReference type="SMART" id="SM00530">
    <property type="entry name" value="HTH_XRE"/>
    <property type="match status" value="1"/>
</dbReference>
<proteinExistence type="predicted"/>
<dbReference type="InterPro" id="IPR001387">
    <property type="entry name" value="Cro/C1-type_HTH"/>
</dbReference>
<dbReference type="Proteomes" id="UP000176404">
    <property type="component" value="Unassembled WGS sequence"/>
</dbReference>
<dbReference type="InterPro" id="IPR010982">
    <property type="entry name" value="Lambda_DNA-bd_dom_sf"/>
</dbReference>
<dbReference type="SUPFAM" id="SSF47413">
    <property type="entry name" value="lambda repressor-like DNA-binding domains"/>
    <property type="match status" value="1"/>
</dbReference>
<dbReference type="PROSITE" id="PS50943">
    <property type="entry name" value="HTH_CROC1"/>
    <property type="match status" value="1"/>
</dbReference>
<dbReference type="EMBL" id="MGHD01000003">
    <property type="protein sequence ID" value="OGM60705.1"/>
    <property type="molecule type" value="Genomic_DNA"/>
</dbReference>
<protein>
    <recommendedName>
        <fullName evidence="1">HTH cro/C1-type domain-containing protein</fullName>
    </recommendedName>
</protein>
<feature type="domain" description="HTH cro/C1-type" evidence="1">
    <location>
        <begin position="44"/>
        <end position="90"/>
    </location>
</feature>
<organism evidence="2 3">
    <name type="scientific">Candidatus Woesebacteria bacterium RIFCSPLOWO2_01_FULL_39_10b</name>
    <dbReference type="NCBI Taxonomy" id="1802517"/>
    <lineage>
        <taxon>Bacteria</taxon>
        <taxon>Candidatus Woeseibacteriota</taxon>
    </lineage>
</organism>
<evidence type="ECO:0000313" key="3">
    <source>
        <dbReference type="Proteomes" id="UP000176404"/>
    </source>
</evidence>
<dbReference type="Pfam" id="PF01381">
    <property type="entry name" value="HTH_3"/>
    <property type="match status" value="1"/>
</dbReference>